<keyword evidence="3" id="KW-1185">Reference proteome</keyword>
<feature type="compositionally biased region" description="Basic and acidic residues" evidence="1">
    <location>
        <begin position="59"/>
        <end position="87"/>
    </location>
</feature>
<accession>A0A9P6IMH2</accession>
<dbReference type="AlphaFoldDB" id="A0A9P6IMH2"/>
<sequence length="161" mass="17222">MSVCPSGLRPVEEGRAVEGEVVDGEDARGGGNEGEYEDWDGDEGGVDSNTEKEDENEGEKESESESEEEERRVGEDESSVREDKGIRSAENGKVGFVDEDDVDDTEPRAKPEIDLEGAAGIKGDDGAGTMIGRAMAVYVCDCTDLEWLSLNGVAKKSSRGL</sequence>
<reference evidence="2" key="1">
    <citation type="journal article" date="2020" name="Fungal Divers.">
        <title>Resolving the Mortierellaceae phylogeny through synthesis of multi-gene phylogenetics and phylogenomics.</title>
        <authorList>
            <person name="Vandepol N."/>
            <person name="Liber J."/>
            <person name="Desiro A."/>
            <person name="Na H."/>
            <person name="Kennedy M."/>
            <person name="Barry K."/>
            <person name="Grigoriev I.V."/>
            <person name="Miller A.N."/>
            <person name="O'Donnell K."/>
            <person name="Stajich J.E."/>
            <person name="Bonito G."/>
        </authorList>
    </citation>
    <scope>NUCLEOTIDE SEQUENCE</scope>
    <source>
        <strain evidence="2">MES-2147</strain>
    </source>
</reference>
<proteinExistence type="predicted"/>
<evidence type="ECO:0000313" key="3">
    <source>
        <dbReference type="Proteomes" id="UP000749646"/>
    </source>
</evidence>
<evidence type="ECO:0000256" key="1">
    <source>
        <dbReference type="SAM" id="MobiDB-lite"/>
    </source>
</evidence>
<feature type="compositionally biased region" description="Acidic residues" evidence="1">
    <location>
        <begin position="34"/>
        <end position="45"/>
    </location>
</feature>
<feature type="region of interest" description="Disordered" evidence="1">
    <location>
        <begin position="1"/>
        <end position="126"/>
    </location>
</feature>
<comment type="caution">
    <text evidence="2">The sequence shown here is derived from an EMBL/GenBank/DDBJ whole genome shotgun (WGS) entry which is preliminary data.</text>
</comment>
<evidence type="ECO:0000313" key="2">
    <source>
        <dbReference type="EMBL" id="KAF9938094.1"/>
    </source>
</evidence>
<dbReference type="Proteomes" id="UP000749646">
    <property type="component" value="Unassembled WGS sequence"/>
</dbReference>
<name>A0A9P6IMH2_9FUNG</name>
<protein>
    <submittedName>
        <fullName evidence="2">Uncharacterized protein</fullName>
    </submittedName>
</protein>
<dbReference type="EMBL" id="JAAAHW010009628">
    <property type="protein sequence ID" value="KAF9938094.1"/>
    <property type="molecule type" value="Genomic_DNA"/>
</dbReference>
<gene>
    <name evidence="2" type="ORF">BGZ65_000476</name>
</gene>
<organism evidence="2 3">
    <name type="scientific">Modicella reniformis</name>
    <dbReference type="NCBI Taxonomy" id="1440133"/>
    <lineage>
        <taxon>Eukaryota</taxon>
        <taxon>Fungi</taxon>
        <taxon>Fungi incertae sedis</taxon>
        <taxon>Mucoromycota</taxon>
        <taxon>Mortierellomycotina</taxon>
        <taxon>Mortierellomycetes</taxon>
        <taxon>Mortierellales</taxon>
        <taxon>Mortierellaceae</taxon>
        <taxon>Modicella</taxon>
    </lineage>
</organism>